<name>A0A0W8F3S6_9ZZZZ</name>
<accession>A0A0W8F3S6</accession>
<dbReference type="EMBL" id="LNQE01001593">
    <property type="protein sequence ID" value="KUG15043.1"/>
    <property type="molecule type" value="Genomic_DNA"/>
</dbReference>
<organism evidence="2">
    <name type="scientific">hydrocarbon metagenome</name>
    <dbReference type="NCBI Taxonomy" id="938273"/>
    <lineage>
        <taxon>unclassified sequences</taxon>
        <taxon>metagenomes</taxon>
        <taxon>ecological metagenomes</taxon>
    </lineage>
</organism>
<comment type="caution">
    <text evidence="2">The sequence shown here is derived from an EMBL/GenBank/DDBJ whole genome shotgun (WGS) entry which is preliminary data.</text>
</comment>
<protein>
    <submittedName>
        <fullName evidence="2">Uncharacterized protein</fullName>
    </submittedName>
</protein>
<sequence length="37" mass="4218">MVQGLNKRPYERRAACRNHTRGHPDPGERPGMWQGSA</sequence>
<reference evidence="2" key="1">
    <citation type="journal article" date="2015" name="Proc. Natl. Acad. Sci. U.S.A.">
        <title>Networks of energetic and metabolic interactions define dynamics in microbial communities.</title>
        <authorList>
            <person name="Embree M."/>
            <person name="Liu J.K."/>
            <person name="Al-Bassam M.M."/>
            <person name="Zengler K."/>
        </authorList>
    </citation>
    <scope>NUCLEOTIDE SEQUENCE</scope>
</reference>
<dbReference type="AlphaFoldDB" id="A0A0W8F3S6"/>
<evidence type="ECO:0000256" key="1">
    <source>
        <dbReference type="SAM" id="MobiDB-lite"/>
    </source>
</evidence>
<gene>
    <name evidence="2" type="ORF">ASZ90_015299</name>
</gene>
<evidence type="ECO:0000313" key="2">
    <source>
        <dbReference type="EMBL" id="KUG15043.1"/>
    </source>
</evidence>
<feature type="region of interest" description="Disordered" evidence="1">
    <location>
        <begin position="1"/>
        <end position="37"/>
    </location>
</feature>
<proteinExistence type="predicted"/>